<evidence type="ECO:0000313" key="1">
    <source>
        <dbReference type="EMBL" id="MFB9906910.1"/>
    </source>
</evidence>
<accession>A0ABV6A196</accession>
<gene>
    <name evidence="1" type="ORF">ACFFQA_23490</name>
</gene>
<protein>
    <submittedName>
        <fullName evidence="1">Uncharacterized protein</fullName>
    </submittedName>
</protein>
<organism evidence="1 2">
    <name type="scientific">Allokutzneria oryzae</name>
    <dbReference type="NCBI Taxonomy" id="1378989"/>
    <lineage>
        <taxon>Bacteria</taxon>
        <taxon>Bacillati</taxon>
        <taxon>Actinomycetota</taxon>
        <taxon>Actinomycetes</taxon>
        <taxon>Pseudonocardiales</taxon>
        <taxon>Pseudonocardiaceae</taxon>
        <taxon>Allokutzneria</taxon>
    </lineage>
</organism>
<proteinExistence type="predicted"/>
<dbReference type="EMBL" id="JBHLZU010000019">
    <property type="protein sequence ID" value="MFB9906910.1"/>
    <property type="molecule type" value="Genomic_DNA"/>
</dbReference>
<dbReference type="Proteomes" id="UP001589693">
    <property type="component" value="Unassembled WGS sequence"/>
</dbReference>
<evidence type="ECO:0000313" key="2">
    <source>
        <dbReference type="Proteomes" id="UP001589693"/>
    </source>
</evidence>
<reference evidence="1 2" key="1">
    <citation type="submission" date="2024-09" db="EMBL/GenBank/DDBJ databases">
        <authorList>
            <person name="Sun Q."/>
            <person name="Mori K."/>
        </authorList>
    </citation>
    <scope>NUCLEOTIDE SEQUENCE [LARGE SCALE GENOMIC DNA]</scope>
    <source>
        <strain evidence="1 2">TBRC 7907</strain>
    </source>
</reference>
<keyword evidence="2" id="KW-1185">Reference proteome</keyword>
<sequence>MQLETANPLRCFKGRDADHFASQVAVDEELVCGSAGGTRHPGPRPRR</sequence>
<dbReference type="RefSeq" id="WP_377856612.1">
    <property type="nucleotide sequence ID" value="NZ_JBHLZU010000019.1"/>
</dbReference>
<comment type="caution">
    <text evidence="1">The sequence shown here is derived from an EMBL/GenBank/DDBJ whole genome shotgun (WGS) entry which is preliminary data.</text>
</comment>
<name>A0ABV6A196_9PSEU</name>